<keyword evidence="3" id="KW-1185">Reference proteome</keyword>
<evidence type="ECO:0000313" key="3">
    <source>
        <dbReference type="Proteomes" id="UP000630528"/>
    </source>
</evidence>
<keyword evidence="1" id="KW-0472">Membrane</keyword>
<feature type="transmembrane region" description="Helical" evidence="1">
    <location>
        <begin position="38"/>
        <end position="57"/>
    </location>
</feature>
<proteinExistence type="predicted"/>
<evidence type="ECO:0000256" key="1">
    <source>
        <dbReference type="SAM" id="Phobius"/>
    </source>
</evidence>
<comment type="caution">
    <text evidence="2">The sequence shown here is derived from an EMBL/GenBank/DDBJ whole genome shotgun (WGS) entry which is preliminary data.</text>
</comment>
<dbReference type="Proteomes" id="UP000630528">
    <property type="component" value="Unassembled WGS sequence"/>
</dbReference>
<dbReference type="AlphaFoldDB" id="A0A934TWH4"/>
<reference evidence="2" key="2">
    <citation type="submission" date="2021-01" db="EMBL/GenBank/DDBJ databases">
        <authorList>
            <person name="Kang M."/>
        </authorList>
    </citation>
    <scope>NUCLEOTIDE SEQUENCE</scope>
    <source>
        <strain evidence="2">KACC 17527</strain>
    </source>
</reference>
<feature type="transmembrane region" description="Helical" evidence="1">
    <location>
        <begin position="9"/>
        <end position="26"/>
    </location>
</feature>
<name>A0A934TWH4_9BURK</name>
<dbReference type="RefSeq" id="WP_201176517.1">
    <property type="nucleotide sequence ID" value="NZ_JAEPWM010000011.1"/>
</dbReference>
<sequence>MYPRFSPALLLKILLAALAALLLWLWLTSLWPQLRSRWLLAAGVALGATLLAGAGIVRRSHGRDQELDLSASELTTLTFPPEGRLQRSQRR</sequence>
<evidence type="ECO:0000313" key="2">
    <source>
        <dbReference type="EMBL" id="MBK6008728.1"/>
    </source>
</evidence>
<keyword evidence="1" id="KW-0812">Transmembrane</keyword>
<gene>
    <name evidence="2" type="ORF">JJB11_21730</name>
</gene>
<keyword evidence="1" id="KW-1133">Transmembrane helix</keyword>
<dbReference type="EMBL" id="JAEPWM010000011">
    <property type="protein sequence ID" value="MBK6008728.1"/>
    <property type="molecule type" value="Genomic_DNA"/>
</dbReference>
<accession>A0A934TWH4</accession>
<organism evidence="2 3">
    <name type="scientific">Ramlibacter ginsenosidimutans</name>
    <dbReference type="NCBI Taxonomy" id="502333"/>
    <lineage>
        <taxon>Bacteria</taxon>
        <taxon>Pseudomonadati</taxon>
        <taxon>Pseudomonadota</taxon>
        <taxon>Betaproteobacteria</taxon>
        <taxon>Burkholderiales</taxon>
        <taxon>Comamonadaceae</taxon>
        <taxon>Ramlibacter</taxon>
    </lineage>
</organism>
<protein>
    <submittedName>
        <fullName evidence="2">Uncharacterized protein</fullName>
    </submittedName>
</protein>
<reference evidence="2" key="1">
    <citation type="journal article" date="2012" name="J. Microbiol. Biotechnol.">
        <title>Ramlibacter ginsenosidimutans sp. nov., with ginsenoside-converting activity.</title>
        <authorList>
            <person name="Wang L."/>
            <person name="An D.S."/>
            <person name="Kim S.G."/>
            <person name="Jin F.X."/>
            <person name="Kim S.C."/>
            <person name="Lee S.T."/>
            <person name="Im W.T."/>
        </authorList>
    </citation>
    <scope>NUCLEOTIDE SEQUENCE</scope>
    <source>
        <strain evidence="2">KACC 17527</strain>
    </source>
</reference>